<dbReference type="PANTHER" id="PTHR43459:SF1">
    <property type="entry name" value="EG:BACN32G11.4 PROTEIN"/>
    <property type="match status" value="1"/>
</dbReference>
<reference evidence="2 3" key="1">
    <citation type="submission" date="2017-04" db="EMBL/GenBank/DDBJ databases">
        <title>The new phylogeny of genus Mycobacterium.</title>
        <authorList>
            <person name="Tortoli E."/>
            <person name="Trovato A."/>
            <person name="Cirillo D.M."/>
        </authorList>
    </citation>
    <scope>NUCLEOTIDE SEQUENCE [LARGE SCALE GENOMIC DNA]</scope>
    <source>
        <strain evidence="2 3">DSM 45247</strain>
    </source>
</reference>
<comment type="caution">
    <text evidence="2">The sequence shown here is derived from an EMBL/GenBank/DDBJ whole genome shotgun (WGS) entry which is preliminary data.</text>
</comment>
<protein>
    <submittedName>
        <fullName evidence="2">Enoyl-CoA hydratase</fullName>
    </submittedName>
</protein>
<dbReference type="InterPro" id="IPR029045">
    <property type="entry name" value="ClpP/crotonase-like_dom_sf"/>
</dbReference>
<dbReference type="Gene3D" id="3.90.226.10">
    <property type="entry name" value="2-enoyl-CoA Hydratase, Chain A, domain 1"/>
    <property type="match status" value="1"/>
</dbReference>
<evidence type="ECO:0000256" key="1">
    <source>
        <dbReference type="ARBA" id="ARBA00005254"/>
    </source>
</evidence>
<dbReference type="InterPro" id="IPR001753">
    <property type="entry name" value="Enoyl-CoA_hydra/iso"/>
</dbReference>
<dbReference type="Pfam" id="PF00378">
    <property type="entry name" value="ECH_1"/>
    <property type="match status" value="1"/>
</dbReference>
<gene>
    <name evidence="2" type="ORF">B8W69_11635</name>
</gene>
<dbReference type="Proteomes" id="UP000242320">
    <property type="component" value="Unassembled WGS sequence"/>
</dbReference>
<name>A0A1X2L356_9MYCO</name>
<accession>A0A1X2L356</accession>
<dbReference type="PANTHER" id="PTHR43459">
    <property type="entry name" value="ENOYL-COA HYDRATASE"/>
    <property type="match status" value="1"/>
</dbReference>
<sequence>MSVKETAAPVALDVADGVARLRLNRPKASNGMNVEFLKVLHEKVLACHADPAVRVVLLTGEGRNFCAGGDIHTFESKGANLPDYLREATAWLQLATAALIQLRAPVVTAVQGFAAGGGGLGLVCASDIVISGRSARFFSGAVRVGMAPDGGSSVTLAQLVGLRQALRILLTNPTLTADEALDIGLITEVVDDDELLNRAEELAAELATLPTRALSATKRLVWSGLGSSVEERLAEEARTVSELSGTADALEGLRAVIERRKPKFTGQ</sequence>
<dbReference type="EMBL" id="NCXM01000010">
    <property type="protein sequence ID" value="OSC28449.1"/>
    <property type="molecule type" value="Genomic_DNA"/>
</dbReference>
<dbReference type="GO" id="GO:0003824">
    <property type="term" value="F:catalytic activity"/>
    <property type="evidence" value="ECO:0007669"/>
    <property type="project" value="UniProtKB-ARBA"/>
</dbReference>
<comment type="similarity">
    <text evidence="1">Belongs to the enoyl-CoA hydratase/isomerase family.</text>
</comment>
<dbReference type="Gene3D" id="1.10.12.10">
    <property type="entry name" value="Lyase 2-enoyl-coa Hydratase, Chain A, domain 2"/>
    <property type="match status" value="1"/>
</dbReference>
<proteinExistence type="inferred from homology"/>
<evidence type="ECO:0000313" key="3">
    <source>
        <dbReference type="Proteomes" id="UP000242320"/>
    </source>
</evidence>
<dbReference type="InterPro" id="IPR014748">
    <property type="entry name" value="Enoyl-CoA_hydra_C"/>
</dbReference>
<dbReference type="AlphaFoldDB" id="A0A1X2L356"/>
<evidence type="ECO:0000313" key="2">
    <source>
        <dbReference type="EMBL" id="OSC28449.1"/>
    </source>
</evidence>
<organism evidence="2 3">
    <name type="scientific">Mycolicibacterium vulneris</name>
    <dbReference type="NCBI Taxonomy" id="547163"/>
    <lineage>
        <taxon>Bacteria</taxon>
        <taxon>Bacillati</taxon>
        <taxon>Actinomycetota</taxon>
        <taxon>Actinomycetes</taxon>
        <taxon>Mycobacteriales</taxon>
        <taxon>Mycobacteriaceae</taxon>
        <taxon>Mycolicibacterium</taxon>
    </lineage>
</organism>
<dbReference type="SUPFAM" id="SSF52096">
    <property type="entry name" value="ClpP/crotonase"/>
    <property type="match status" value="1"/>
</dbReference>
<dbReference type="OrthoDB" id="3473569at2"/>
<keyword evidence="3" id="KW-1185">Reference proteome</keyword>
<dbReference type="CDD" id="cd06558">
    <property type="entry name" value="crotonase-like"/>
    <property type="match status" value="1"/>
</dbReference>
<dbReference type="RefSeq" id="WP_085289966.1">
    <property type="nucleotide sequence ID" value="NZ_NCXM01000010.1"/>
</dbReference>